<protein>
    <submittedName>
        <fullName evidence="18">BQ5605_C029g10662 protein</fullName>
    </submittedName>
</protein>
<evidence type="ECO:0000256" key="15">
    <source>
        <dbReference type="ARBA" id="ARBA00049244"/>
    </source>
</evidence>
<keyword evidence="12" id="KW-0233">DNA recombination</keyword>
<dbReference type="Pfam" id="PF25597">
    <property type="entry name" value="SH3_retrovirus"/>
    <property type="match status" value="2"/>
</dbReference>
<evidence type="ECO:0000313" key="19">
    <source>
        <dbReference type="Proteomes" id="UP000249464"/>
    </source>
</evidence>
<dbReference type="PANTHER" id="PTHR42648">
    <property type="entry name" value="TRANSPOSASE, PUTATIVE-RELATED"/>
    <property type="match status" value="1"/>
</dbReference>
<keyword evidence="8" id="KW-0694">RNA-binding</keyword>
<dbReference type="GO" id="GO:0005634">
    <property type="term" value="C:nucleus"/>
    <property type="evidence" value="ECO:0007669"/>
    <property type="project" value="UniProtKB-ARBA"/>
</dbReference>
<dbReference type="GO" id="GO:0006310">
    <property type="term" value="P:DNA recombination"/>
    <property type="evidence" value="ECO:0007669"/>
    <property type="project" value="UniProtKB-KW"/>
</dbReference>
<evidence type="ECO:0000313" key="18">
    <source>
        <dbReference type="EMBL" id="SGZ15323.1"/>
    </source>
</evidence>
<dbReference type="InterPro" id="IPR043502">
    <property type="entry name" value="DNA/RNA_pol_sf"/>
</dbReference>
<keyword evidence="2" id="KW-0548">Nucleotidyltransferase</keyword>
<evidence type="ECO:0000256" key="6">
    <source>
        <dbReference type="ARBA" id="ARBA00022801"/>
    </source>
</evidence>
<gene>
    <name evidence="18" type="primary">BQ5605_C029g10662</name>
    <name evidence="18" type="ORF">BQ5605_C029G10662</name>
</gene>
<dbReference type="Gene3D" id="3.30.420.10">
    <property type="entry name" value="Ribonuclease H-like superfamily/Ribonuclease H"/>
    <property type="match status" value="1"/>
</dbReference>
<keyword evidence="10" id="KW-0695">RNA-directed DNA polymerase</keyword>
<feature type="domain" description="Integrase catalytic" evidence="17">
    <location>
        <begin position="636"/>
        <end position="810"/>
    </location>
</feature>
<dbReference type="InterPro" id="IPR039537">
    <property type="entry name" value="Retrotran_Ty1/copia-like"/>
</dbReference>
<keyword evidence="5" id="KW-0255">Endonuclease</keyword>
<sequence length="1600" mass="177704">MGLVQSMLLDSGLPMRFCSDALAVVTFVLNRRPHPRIQGKTAIKVLLGKKPSLAHLQPFGSTAFVHVPKERRSKLAPRFIQGVFIGYSGGYNYRVWVQSSKQVYVSHHVTFLETPSVVTLSQDFVPQEPLDGEAEVALAPREGYAIVRTGPNPGQFENVDPSNILPAGSRRQPQPPENILPIISAIMVDVLDTPPMFHNKLSYDAYCAAVFAEEDIEIPKTFEEAMKSPYRNHWSAAMVSELLQFDHHGVFQEVKWHEGIRVLGTIWVYSIKRDANGKIIRFKARLVAQGFAQRPGIDYHDTYASVACSLTILFLIALAAAQGLYLEQFDFDCAFLNGKMTEDVYCLKLVGSMYGTKQAPREWYRAVNDLMVSRGYMRATADACLYIKHSGTSFAIITLYVDDGLIASNNQSFLDSELGSLHKAFQLKHLGPVSYFLGFEIHRTKDYILVHQSKYVRTMLEKFDFASPSKRRAVTPMDDRPSLRIDATPFADVSLYQSAFTTRLMVYSDASFADDPESRRSVGAYASMLAGGVISWQSKQQSMIATSTTKAEILSASSATREAIWLRRLAGDVGIPQAQPTIIQEDNAACIQIAKDPVDHMRTKHFDIAHLFVRERVASGEVKLEYCPTHVNAADIMTKPLGFQRFDQLCALLGMVSLVSLTGGSVRSGYLVTFVDDFSRKTWVYPIGHKSEVLPTFKDWLMEIKNETGRRVKTLRSDNGGEYVSTAFNGFCVARGIRRELTIPYTPEQNGRAERLNQSIVEGTLALLIDSGLPRTCWDEAAMCYTHTKNLLPHAALKGGVPNCCWSGAPPTVGALRAFGCRAWATVPAHRWDKLDPKGIPLVFVGYDRHAKAWRLLDPSSMRVSLSRNVTFLETEFPFVAVPARITPPSVPGFYPRPPPADAPATPLPPVLVEPTQPPSLDDDATSSIHLPQRPPEPAPPEPTPLAKVKPTWEYGDVAKVGPDPGKYGEIDAQNIIAGPRTCRQLVPTLITREDLVGGPDGPTPAFQGMLRAFASTKAGFAEHNLSVVRDPANWGDVIRSGQQDAWGGPAHNESDSLLNKYEVFEVIDSCELPAGEILLRLGWARLVAHGCAQRPGIDLKQNYAPVVKFTSIRALIALAAANGYHVHQADVNKVYLNGKLDKPLYMRVPQGIDMPGKILRLSKSIYGLRQAGTIVTNQQSEYSYKNNYINPASRPVILAIACCLRLSNLNPDSRSRFPIDLVDLTQASLDSLIDHDQLRTLQARNQALEAECRSHLSDKENYQITVTALANQQQTLSDFAKAVVNQQKESIDVIKSGLANLNVTAPANTTITPVKSQLAKPDKYDGKEKVKFKTFITQIKFYIFGNPSSFPTDESKIALIISHLTGDAFQHFEHAINAKDDSKPEWLTSYQKFLDQAELVLGDPVYRNNITRQLMSLVQSGPASVYASKFTQISSQLDWNQAALIAHFHKGLKLDLQAQLALHDDPQDLQSLIELAIKVDNKLHLARHRTNASTQFRQTNWQYSHSVNSPLRTSPVSQLQANPSTTNTSGPAAMDLDATRSRRGPLSEEEKLRRRTNRLCMWCASDQHLCAQCPTAPPMIPRHTALNALLWIWTWSTNE</sequence>
<keyword evidence="11" id="KW-0808">Transferase</keyword>
<evidence type="ECO:0000256" key="1">
    <source>
        <dbReference type="ARBA" id="ARBA00022578"/>
    </source>
</evidence>
<dbReference type="CDD" id="cd09272">
    <property type="entry name" value="RNase_HI_RT_Ty1"/>
    <property type="match status" value="1"/>
</dbReference>
<dbReference type="GO" id="GO:0003887">
    <property type="term" value="F:DNA-directed DNA polymerase activity"/>
    <property type="evidence" value="ECO:0007669"/>
    <property type="project" value="UniProtKB-KW"/>
</dbReference>
<dbReference type="GO" id="GO:0016787">
    <property type="term" value="F:hydrolase activity"/>
    <property type="evidence" value="ECO:0007669"/>
    <property type="project" value="UniProtKB-KW"/>
</dbReference>
<organism evidence="18 19">
    <name type="scientific">Microbotryum silenes-dioicae</name>
    <dbReference type="NCBI Taxonomy" id="796604"/>
    <lineage>
        <taxon>Eukaryota</taxon>
        <taxon>Fungi</taxon>
        <taxon>Dikarya</taxon>
        <taxon>Basidiomycota</taxon>
        <taxon>Pucciniomycotina</taxon>
        <taxon>Microbotryomycetes</taxon>
        <taxon>Microbotryales</taxon>
        <taxon>Microbotryaceae</taxon>
        <taxon>Microbotryum</taxon>
    </lineage>
</organism>
<evidence type="ECO:0000256" key="8">
    <source>
        <dbReference type="ARBA" id="ARBA00022884"/>
    </source>
</evidence>
<comment type="catalytic activity">
    <reaction evidence="14">
        <text>DNA(n) + a 2'-deoxyribonucleoside 5'-triphosphate = DNA(n+1) + diphosphate</text>
        <dbReference type="Rhea" id="RHEA:22508"/>
        <dbReference type="Rhea" id="RHEA-COMP:17339"/>
        <dbReference type="Rhea" id="RHEA-COMP:17340"/>
        <dbReference type="ChEBI" id="CHEBI:33019"/>
        <dbReference type="ChEBI" id="CHEBI:61560"/>
        <dbReference type="ChEBI" id="CHEBI:173112"/>
        <dbReference type="EC" id="2.7.7.49"/>
    </reaction>
</comment>
<dbReference type="InterPro" id="IPR057670">
    <property type="entry name" value="SH3_retrovirus"/>
</dbReference>
<evidence type="ECO:0000256" key="11">
    <source>
        <dbReference type="ARBA" id="ARBA00022932"/>
    </source>
</evidence>
<dbReference type="GO" id="GO:0003964">
    <property type="term" value="F:RNA-directed DNA polymerase activity"/>
    <property type="evidence" value="ECO:0007669"/>
    <property type="project" value="UniProtKB-KW"/>
</dbReference>
<keyword evidence="4" id="KW-0479">Metal-binding</keyword>
<dbReference type="GO" id="GO:0015074">
    <property type="term" value="P:DNA integration"/>
    <property type="evidence" value="ECO:0007669"/>
    <property type="project" value="UniProtKB-KW"/>
</dbReference>
<dbReference type="Pfam" id="PF19259">
    <property type="entry name" value="Ty3_capsid"/>
    <property type="match status" value="1"/>
</dbReference>
<evidence type="ECO:0000256" key="10">
    <source>
        <dbReference type="ARBA" id="ARBA00022918"/>
    </source>
</evidence>
<feature type="region of interest" description="Disordered" evidence="16">
    <location>
        <begin position="893"/>
        <end position="949"/>
    </location>
</feature>
<accession>A0A2X0MLU8</accession>
<dbReference type="PANTHER" id="PTHR42648:SF11">
    <property type="entry name" value="TRANSPOSON TY4-P GAG-POL POLYPROTEIN"/>
    <property type="match status" value="1"/>
</dbReference>
<evidence type="ECO:0000256" key="3">
    <source>
        <dbReference type="ARBA" id="ARBA00022722"/>
    </source>
</evidence>
<keyword evidence="3" id="KW-0540">Nuclease</keyword>
<keyword evidence="13" id="KW-0511">Multifunctional enzyme</keyword>
<feature type="compositionally biased region" description="Pro residues" evidence="16">
    <location>
        <begin position="933"/>
        <end position="944"/>
    </location>
</feature>
<keyword evidence="19" id="KW-1185">Reference proteome</keyword>
<evidence type="ECO:0000256" key="14">
    <source>
        <dbReference type="ARBA" id="ARBA00048173"/>
    </source>
</evidence>
<evidence type="ECO:0000256" key="12">
    <source>
        <dbReference type="ARBA" id="ARBA00023172"/>
    </source>
</evidence>
<evidence type="ECO:0000256" key="2">
    <source>
        <dbReference type="ARBA" id="ARBA00022695"/>
    </source>
</evidence>
<evidence type="ECO:0000256" key="5">
    <source>
        <dbReference type="ARBA" id="ARBA00022759"/>
    </source>
</evidence>
<dbReference type="GO" id="GO:0032196">
    <property type="term" value="P:transposition"/>
    <property type="evidence" value="ECO:0007669"/>
    <property type="project" value="UniProtKB-KW"/>
</dbReference>
<feature type="compositionally biased region" description="Polar residues" evidence="16">
    <location>
        <begin position="1508"/>
        <end position="1531"/>
    </location>
</feature>
<dbReference type="InterPro" id="IPR013103">
    <property type="entry name" value="RVT_2"/>
</dbReference>
<evidence type="ECO:0000256" key="9">
    <source>
        <dbReference type="ARBA" id="ARBA00022908"/>
    </source>
</evidence>
<evidence type="ECO:0000256" key="7">
    <source>
        <dbReference type="ARBA" id="ARBA00022842"/>
    </source>
</evidence>
<feature type="region of interest" description="Disordered" evidence="16">
    <location>
        <begin position="1508"/>
        <end position="1551"/>
    </location>
</feature>
<keyword evidence="11" id="KW-0239">DNA-directed DNA polymerase</keyword>
<name>A0A2X0MLU8_9BASI</name>
<dbReference type="Pfam" id="PF00665">
    <property type="entry name" value="rve"/>
    <property type="match status" value="1"/>
</dbReference>
<dbReference type="InterPro" id="IPR001584">
    <property type="entry name" value="Integrase_cat-core"/>
</dbReference>
<dbReference type="Pfam" id="PF07727">
    <property type="entry name" value="RVT_2"/>
    <property type="match status" value="2"/>
</dbReference>
<dbReference type="InterPro" id="IPR045358">
    <property type="entry name" value="Ty3_capsid"/>
</dbReference>
<proteinExistence type="predicted"/>
<keyword evidence="9" id="KW-0229">DNA integration</keyword>
<keyword evidence="7" id="KW-0460">Magnesium</keyword>
<dbReference type="EMBL" id="FQNC01000081">
    <property type="protein sequence ID" value="SGZ15323.1"/>
    <property type="molecule type" value="Genomic_DNA"/>
</dbReference>
<dbReference type="SUPFAM" id="SSF56672">
    <property type="entry name" value="DNA/RNA polymerases"/>
    <property type="match status" value="1"/>
</dbReference>
<dbReference type="Proteomes" id="UP000249464">
    <property type="component" value="Unassembled WGS sequence"/>
</dbReference>
<dbReference type="InterPro" id="IPR012337">
    <property type="entry name" value="RNaseH-like_sf"/>
</dbReference>
<keyword evidence="1" id="KW-0815">Transposition</keyword>
<keyword evidence="6" id="KW-0378">Hydrolase</keyword>
<dbReference type="SUPFAM" id="SSF53098">
    <property type="entry name" value="Ribonuclease H-like"/>
    <property type="match status" value="1"/>
</dbReference>
<comment type="catalytic activity">
    <reaction evidence="15">
        <text>DNA(n) + a 2'-deoxyribonucleoside 5'-triphosphate = DNA(n+1) + diphosphate</text>
        <dbReference type="Rhea" id="RHEA:22508"/>
        <dbReference type="Rhea" id="RHEA-COMP:17339"/>
        <dbReference type="Rhea" id="RHEA-COMP:17340"/>
        <dbReference type="ChEBI" id="CHEBI:33019"/>
        <dbReference type="ChEBI" id="CHEBI:61560"/>
        <dbReference type="ChEBI" id="CHEBI:173112"/>
        <dbReference type="EC" id="2.7.7.7"/>
    </reaction>
</comment>
<evidence type="ECO:0000256" key="4">
    <source>
        <dbReference type="ARBA" id="ARBA00022723"/>
    </source>
</evidence>
<evidence type="ECO:0000256" key="13">
    <source>
        <dbReference type="ARBA" id="ARBA00023268"/>
    </source>
</evidence>
<feature type="compositionally biased region" description="Basic and acidic residues" evidence="16">
    <location>
        <begin position="1538"/>
        <end position="1551"/>
    </location>
</feature>
<dbReference type="GO" id="GO:0003723">
    <property type="term" value="F:RNA binding"/>
    <property type="evidence" value="ECO:0007669"/>
    <property type="project" value="UniProtKB-KW"/>
</dbReference>
<evidence type="ECO:0000256" key="16">
    <source>
        <dbReference type="SAM" id="MobiDB-lite"/>
    </source>
</evidence>
<dbReference type="GO" id="GO:0046872">
    <property type="term" value="F:metal ion binding"/>
    <property type="evidence" value="ECO:0007669"/>
    <property type="project" value="UniProtKB-KW"/>
</dbReference>
<feature type="compositionally biased region" description="Pro residues" evidence="16">
    <location>
        <begin position="893"/>
        <end position="918"/>
    </location>
</feature>
<dbReference type="InterPro" id="IPR036397">
    <property type="entry name" value="RNaseH_sf"/>
</dbReference>
<dbReference type="PROSITE" id="PS50994">
    <property type="entry name" value="INTEGRASE"/>
    <property type="match status" value="1"/>
</dbReference>
<evidence type="ECO:0000259" key="17">
    <source>
        <dbReference type="PROSITE" id="PS50994"/>
    </source>
</evidence>
<dbReference type="GO" id="GO:0004519">
    <property type="term" value="F:endonuclease activity"/>
    <property type="evidence" value="ECO:0007669"/>
    <property type="project" value="UniProtKB-KW"/>
</dbReference>
<reference evidence="18 19" key="1">
    <citation type="submission" date="2016-11" db="EMBL/GenBank/DDBJ databases">
        <authorList>
            <person name="Jaros S."/>
            <person name="Januszkiewicz K."/>
            <person name="Wedrychowicz H."/>
        </authorList>
    </citation>
    <scope>NUCLEOTIDE SEQUENCE [LARGE SCALE GENOMIC DNA]</scope>
</reference>